<evidence type="ECO:0000313" key="4">
    <source>
        <dbReference type="EMBL" id="GHG97300.1"/>
    </source>
</evidence>
<evidence type="ECO:0000256" key="2">
    <source>
        <dbReference type="SAM" id="MobiDB-lite"/>
    </source>
</evidence>
<sequence>MPQTDDRTEAVELLRIAAPLDYGQSFLVPVLAQFRALYPACTVALDLRDSLVDLQAGDWDLAIRLGWLSNSSLKSRRVGSIMQHLVAAPSLAAQFAPPTHPEALGPWPFVTNSALREPPGTSSQARTGAGYASGQESWPA</sequence>
<comment type="caution">
    <text evidence="4">The sequence shown here is derived from an EMBL/GenBank/DDBJ whole genome shotgun (WGS) entry which is preliminary data.</text>
</comment>
<dbReference type="Pfam" id="PF03466">
    <property type="entry name" value="LysR_substrate"/>
    <property type="match status" value="1"/>
</dbReference>
<dbReference type="GO" id="GO:0003700">
    <property type="term" value="F:DNA-binding transcription factor activity"/>
    <property type="evidence" value="ECO:0007669"/>
    <property type="project" value="TreeGrafter"/>
</dbReference>
<reference evidence="4" key="2">
    <citation type="submission" date="2020-09" db="EMBL/GenBank/DDBJ databases">
        <authorList>
            <person name="Sun Q."/>
            <person name="Zhou Y."/>
        </authorList>
    </citation>
    <scope>NUCLEOTIDE SEQUENCE</scope>
    <source>
        <strain evidence="4">CGMCC 1.7081</strain>
    </source>
</reference>
<dbReference type="AlphaFoldDB" id="A0A8J3H7P9"/>
<proteinExistence type="inferred from homology"/>
<evidence type="ECO:0000259" key="3">
    <source>
        <dbReference type="Pfam" id="PF03466"/>
    </source>
</evidence>
<feature type="region of interest" description="Disordered" evidence="2">
    <location>
        <begin position="114"/>
        <end position="140"/>
    </location>
</feature>
<dbReference type="Gene3D" id="3.40.190.290">
    <property type="match status" value="1"/>
</dbReference>
<dbReference type="InterPro" id="IPR005119">
    <property type="entry name" value="LysR_subst-bd"/>
</dbReference>
<accession>A0A8J3H7P9</accession>
<dbReference type="RefSeq" id="WP_051312560.1">
    <property type="nucleotide sequence ID" value="NZ_BNAP01000018.1"/>
</dbReference>
<comment type="similarity">
    <text evidence="1">Belongs to the LysR transcriptional regulatory family.</text>
</comment>
<dbReference type="InterPro" id="IPR058163">
    <property type="entry name" value="LysR-type_TF_proteobact-type"/>
</dbReference>
<dbReference type="Proteomes" id="UP000611500">
    <property type="component" value="Unassembled WGS sequence"/>
</dbReference>
<dbReference type="GO" id="GO:0043565">
    <property type="term" value="F:sequence-specific DNA binding"/>
    <property type="evidence" value="ECO:0007669"/>
    <property type="project" value="TreeGrafter"/>
</dbReference>
<feature type="domain" description="LysR substrate-binding" evidence="3">
    <location>
        <begin position="12"/>
        <end position="115"/>
    </location>
</feature>
<evidence type="ECO:0000256" key="1">
    <source>
        <dbReference type="ARBA" id="ARBA00009437"/>
    </source>
</evidence>
<gene>
    <name evidence="4" type="ORF">GCM10010961_32080</name>
</gene>
<protein>
    <recommendedName>
        <fullName evidence="3">LysR substrate-binding domain-containing protein</fullName>
    </recommendedName>
</protein>
<dbReference type="EMBL" id="BNAP01000018">
    <property type="protein sequence ID" value="GHG97300.1"/>
    <property type="molecule type" value="Genomic_DNA"/>
</dbReference>
<reference evidence="4" key="1">
    <citation type="journal article" date="2014" name="Int. J. Syst. Evol. Microbiol.">
        <title>Complete genome sequence of Corynebacterium casei LMG S-19264T (=DSM 44701T), isolated from a smear-ripened cheese.</title>
        <authorList>
            <consortium name="US DOE Joint Genome Institute (JGI-PGF)"/>
            <person name="Walter F."/>
            <person name="Albersmeier A."/>
            <person name="Kalinowski J."/>
            <person name="Ruckert C."/>
        </authorList>
    </citation>
    <scope>NUCLEOTIDE SEQUENCE</scope>
    <source>
        <strain evidence="4">CGMCC 1.7081</strain>
    </source>
</reference>
<dbReference type="SUPFAM" id="SSF53850">
    <property type="entry name" value="Periplasmic binding protein-like II"/>
    <property type="match status" value="1"/>
</dbReference>
<keyword evidence="5" id="KW-1185">Reference proteome</keyword>
<organism evidence="4 5">
    <name type="scientific">Pseudodonghicola xiamenensis</name>
    <dbReference type="NCBI Taxonomy" id="337702"/>
    <lineage>
        <taxon>Bacteria</taxon>
        <taxon>Pseudomonadati</taxon>
        <taxon>Pseudomonadota</taxon>
        <taxon>Alphaproteobacteria</taxon>
        <taxon>Rhodobacterales</taxon>
        <taxon>Paracoccaceae</taxon>
        <taxon>Pseudodonghicola</taxon>
    </lineage>
</organism>
<dbReference type="PANTHER" id="PTHR30537">
    <property type="entry name" value="HTH-TYPE TRANSCRIPTIONAL REGULATOR"/>
    <property type="match status" value="1"/>
</dbReference>
<feature type="compositionally biased region" description="Polar residues" evidence="2">
    <location>
        <begin position="114"/>
        <end position="126"/>
    </location>
</feature>
<dbReference type="GO" id="GO:0006351">
    <property type="term" value="P:DNA-templated transcription"/>
    <property type="evidence" value="ECO:0007669"/>
    <property type="project" value="TreeGrafter"/>
</dbReference>
<evidence type="ECO:0000313" key="5">
    <source>
        <dbReference type="Proteomes" id="UP000611500"/>
    </source>
</evidence>
<dbReference type="PANTHER" id="PTHR30537:SF5">
    <property type="entry name" value="HTH-TYPE TRANSCRIPTIONAL ACTIVATOR TTDR-RELATED"/>
    <property type="match status" value="1"/>
</dbReference>
<name>A0A8J3H7P9_9RHOB</name>